<reference evidence="1" key="1">
    <citation type="submission" date="2021-06" db="EMBL/GenBank/DDBJ databases">
        <authorList>
            <person name="Kallberg Y."/>
            <person name="Tangrot J."/>
            <person name="Rosling A."/>
        </authorList>
    </citation>
    <scope>NUCLEOTIDE SEQUENCE</scope>
    <source>
        <strain evidence="1">CL356</strain>
    </source>
</reference>
<gene>
    <name evidence="1" type="ORF">ACOLOM_LOCUS4791</name>
</gene>
<evidence type="ECO:0000313" key="1">
    <source>
        <dbReference type="EMBL" id="CAG8549371.1"/>
    </source>
</evidence>
<accession>A0ACA9LTU3</accession>
<sequence length="1121" mass="123727">MDSVETSDNSNSATPNLKVNSSDGLGPDIVVSSPVTQSPRRTIYISAALIKKQLQDQLNENVLQIEKTANLGNALVRQKNELEERIKELDKTEDDEVPQDLKDRIAALEQDAKALNANTAEILVGSKGLALGGSDINSPGSSVSTPTSEPSSTPTSTLKGKSRYENKKGKPPKRDIELAAEIGHGLLQEVKRLTILLQEKEEGIKKLEIDKAELERVIEILTKQVRSKEEAEAQLKDANWNLELMRQDLTNQLEDLQQQLNRARNDYTKIEKALATATDVIEQLKDKEEKLITNLENLSNRHEKDMANNRRHVTALNREKNDLLKAVGDLKAQLDSVAATRNIRKRTPEPGAEPSVGDGEPSSNLETSGIPAALQGKNLSLEETLKALSVAYRMIGSLRANLQKEKSEKYEVKKLLSDSQEQIEMMRYELDDLSAMNQKKLSGIGNGHSDILVNEDSQSGDDDIIAVEEGDEETFIDKNNRPSSDILTSSKVNRSPSTRSSKSPRMSAISQNIEIEEFIDSNSNNRESVVSARGGLKDGDYEIIENQKSSQGEDEQDESTPHPEIDDDASSVNSFESAIETNADSKRGSASSRRDSNIPTSKRSSKRDTPQLHKKDSTKTANVLTSEESNIPNKTFRNVEVQTDPMAARSDSLSTIYTGKFTFGNRDTIFDMQGSNNDDQNTRQSILLSPDDNNVDIKRFTLDLSSQSGQQRDIHNQQGQPLKNNETEGSHFNNQQDRNGVPQNSDKPTDQVSGLAPPPRPSIGPPSSINTQRPASVDFGQQAGSPKISQFLNSIPGQKGSDSLRDNTLYSNGSRSRGINNGTEVSHHHTPSSGSVSTASSASTSADVAGRRSDSSHQEIGGPATGTTGTDPNIIHAITQTMIGEYLWKYTRRNFGGISEKRHKRFFWVHPYTKTLYWSNKDPGSYEPTDPKSKSGMSYFAYIEAVDQVVDHNPSPPGIYHMSLVIKTPERELKFTAPSKERHDYWYQALSYLLQRHDETGQVGQGQTAGRPSKTGSDPWDNQSHSHNLHTSTSPNGSLKGNNVREVKKKSSFSKLQSMFRRQDASSSLPNSPLSSEFVDGQPQQLVVPSSSQGELDDEDEDLENVRQCCDGKHDVSKLEK</sequence>
<proteinExistence type="predicted"/>
<comment type="caution">
    <text evidence="1">The sequence shown here is derived from an EMBL/GenBank/DDBJ whole genome shotgun (WGS) entry which is preliminary data.</text>
</comment>
<dbReference type="EMBL" id="CAJVPT010008194">
    <property type="protein sequence ID" value="CAG8549371.1"/>
    <property type="molecule type" value="Genomic_DNA"/>
</dbReference>
<name>A0ACA9LTU3_9GLOM</name>
<feature type="non-terminal residue" evidence="1">
    <location>
        <position position="1121"/>
    </location>
</feature>
<organism evidence="1 2">
    <name type="scientific">Acaulospora colombiana</name>
    <dbReference type="NCBI Taxonomy" id="27376"/>
    <lineage>
        <taxon>Eukaryota</taxon>
        <taxon>Fungi</taxon>
        <taxon>Fungi incertae sedis</taxon>
        <taxon>Mucoromycota</taxon>
        <taxon>Glomeromycotina</taxon>
        <taxon>Glomeromycetes</taxon>
        <taxon>Diversisporales</taxon>
        <taxon>Acaulosporaceae</taxon>
        <taxon>Acaulospora</taxon>
    </lineage>
</organism>
<dbReference type="Proteomes" id="UP000789525">
    <property type="component" value="Unassembled WGS sequence"/>
</dbReference>
<keyword evidence="2" id="KW-1185">Reference proteome</keyword>
<protein>
    <submittedName>
        <fullName evidence="1">9314_t:CDS:1</fullName>
    </submittedName>
</protein>
<evidence type="ECO:0000313" key="2">
    <source>
        <dbReference type="Proteomes" id="UP000789525"/>
    </source>
</evidence>